<name>A0ABN7ULU8_GIGMA</name>
<organism evidence="1 2">
    <name type="scientific">Gigaspora margarita</name>
    <dbReference type="NCBI Taxonomy" id="4874"/>
    <lineage>
        <taxon>Eukaryota</taxon>
        <taxon>Fungi</taxon>
        <taxon>Fungi incertae sedis</taxon>
        <taxon>Mucoromycota</taxon>
        <taxon>Glomeromycotina</taxon>
        <taxon>Glomeromycetes</taxon>
        <taxon>Diversisporales</taxon>
        <taxon>Gigasporaceae</taxon>
        <taxon>Gigaspora</taxon>
    </lineage>
</organism>
<dbReference type="Proteomes" id="UP000789901">
    <property type="component" value="Unassembled WGS sequence"/>
</dbReference>
<evidence type="ECO:0000313" key="1">
    <source>
        <dbReference type="EMBL" id="CAG8618819.1"/>
    </source>
</evidence>
<gene>
    <name evidence="1" type="ORF">GMARGA_LOCUS7735</name>
</gene>
<dbReference type="EMBL" id="CAJVQB010003826">
    <property type="protein sequence ID" value="CAG8618819.1"/>
    <property type="molecule type" value="Genomic_DNA"/>
</dbReference>
<accession>A0ABN7ULU8</accession>
<evidence type="ECO:0000313" key="2">
    <source>
        <dbReference type="Proteomes" id="UP000789901"/>
    </source>
</evidence>
<comment type="caution">
    <text evidence="1">The sequence shown here is derived from an EMBL/GenBank/DDBJ whole genome shotgun (WGS) entry which is preliminary data.</text>
</comment>
<protein>
    <submittedName>
        <fullName evidence="1">12216_t:CDS:1</fullName>
    </submittedName>
</protein>
<keyword evidence="2" id="KW-1185">Reference proteome</keyword>
<proteinExistence type="predicted"/>
<reference evidence="1 2" key="1">
    <citation type="submission" date="2021-06" db="EMBL/GenBank/DDBJ databases">
        <authorList>
            <person name="Kallberg Y."/>
            <person name="Tangrot J."/>
            <person name="Rosling A."/>
        </authorList>
    </citation>
    <scope>NUCLEOTIDE SEQUENCE [LARGE SCALE GENOMIC DNA]</scope>
    <source>
        <strain evidence="1 2">120-4 pot B 10/14</strain>
    </source>
</reference>
<sequence>MYTIPRTPTPEQAEMAKYDYRKNGHKELDLALCQLKIWAQDHGAKSVFGKAFTLFDLKILVKVNFLLEQNQKSFIEITSHIAIRMDNLEF</sequence>